<dbReference type="STRING" id="169679.CSACC_12290"/>
<evidence type="ECO:0000259" key="2">
    <source>
        <dbReference type="Pfam" id="PF13439"/>
    </source>
</evidence>
<dbReference type="EMBL" id="LZYZ01000003">
    <property type="protein sequence ID" value="OOM13516.1"/>
    <property type="molecule type" value="Genomic_DNA"/>
</dbReference>
<keyword evidence="3" id="KW-0808">Transferase</keyword>
<sequence length="421" mass="48996">MHIMVIPSWYSSPRNKVHGSFFKEQFKALANSNEKITVAYNEIWPITMFGKVDEKRGISFNIEDDLRTYRYKDYNYFPKNSLMFKSFNKRMDKLYQEILKKEGKVDIIHAHSAFWGGIAATYISKKYNIPLVLTEHSSLKYAKYVKESYKKYIYNAYENADCLIAVGSGLKREIQKYVDRDIRVIHNMVDLKLFYIDECNENNELKINSQTYLDQFNNKPSKLKMELLDIDKEKTVSQKKENEFKFFSCAFLEEGKGMEDLIKAFTESFRDENVTLKIGGDGSLKMLLEKLIKTLNMEKQIKLLGSLSRERVSEEMRKCDAFALPSEHETFGVVYIEALACGKPVIGANNGGAEDIIKDYNGIIAKKSDISDLSNALRKIKDNYKTYDKYKIREKTILSYSEKVLVEKLKGVYKEVYERNN</sequence>
<comment type="caution">
    <text evidence="3">The sequence shown here is derived from an EMBL/GenBank/DDBJ whole genome shotgun (WGS) entry which is preliminary data.</text>
</comment>
<dbReference type="InterPro" id="IPR001296">
    <property type="entry name" value="Glyco_trans_1"/>
</dbReference>
<accession>A0A1S8NAK2</accession>
<dbReference type="Pfam" id="PF00534">
    <property type="entry name" value="Glycos_transf_1"/>
    <property type="match status" value="1"/>
</dbReference>
<reference evidence="3 4" key="1">
    <citation type="submission" date="2016-05" db="EMBL/GenBank/DDBJ databases">
        <title>Microbial solvent formation.</title>
        <authorList>
            <person name="Poehlein A."/>
            <person name="Montoya Solano J.D."/>
            <person name="Flitsch S."/>
            <person name="Krabben P."/>
            <person name="Duerre P."/>
            <person name="Daniel R."/>
        </authorList>
    </citation>
    <scope>NUCLEOTIDE SEQUENCE [LARGE SCALE GENOMIC DNA]</scope>
    <source>
        <strain evidence="3 4">L1-8</strain>
    </source>
</reference>
<keyword evidence="3" id="KW-0328">Glycosyltransferase</keyword>
<feature type="domain" description="Glycosyl transferase family 1" evidence="1">
    <location>
        <begin position="230"/>
        <end position="391"/>
    </location>
</feature>
<evidence type="ECO:0000259" key="1">
    <source>
        <dbReference type="Pfam" id="PF00534"/>
    </source>
</evidence>
<gene>
    <name evidence="3" type="primary">tuaC_2</name>
    <name evidence="3" type="ORF">CLOSAC_16020</name>
</gene>
<dbReference type="AlphaFoldDB" id="A0A1S8NAK2"/>
<protein>
    <submittedName>
        <fullName evidence="3">Putative teichuronic acid biosynthesis glycosyltransferase TuaC</fullName>
        <ecNumber evidence="3">2.4.-.-</ecNumber>
    </submittedName>
</protein>
<dbReference type="InterPro" id="IPR050194">
    <property type="entry name" value="Glycosyltransferase_grp1"/>
</dbReference>
<dbReference type="RefSeq" id="WP_077864964.1">
    <property type="nucleotide sequence ID" value="NZ_LZYZ01000003.1"/>
</dbReference>
<feature type="domain" description="Glycosyltransferase subfamily 4-like N-terminal" evidence="2">
    <location>
        <begin position="88"/>
        <end position="192"/>
    </location>
</feature>
<name>A0A1S8NAK2_CLOSA</name>
<evidence type="ECO:0000313" key="4">
    <source>
        <dbReference type="Proteomes" id="UP000191154"/>
    </source>
</evidence>
<dbReference type="PANTHER" id="PTHR45947:SF3">
    <property type="entry name" value="SULFOQUINOVOSYL TRANSFERASE SQD2"/>
    <property type="match status" value="1"/>
</dbReference>
<proteinExistence type="predicted"/>
<dbReference type="EC" id="2.4.-.-" evidence="3"/>
<dbReference type="Pfam" id="PF13439">
    <property type="entry name" value="Glyco_transf_4"/>
    <property type="match status" value="1"/>
</dbReference>
<organism evidence="3 4">
    <name type="scientific">Clostridium saccharobutylicum</name>
    <dbReference type="NCBI Taxonomy" id="169679"/>
    <lineage>
        <taxon>Bacteria</taxon>
        <taxon>Bacillati</taxon>
        <taxon>Bacillota</taxon>
        <taxon>Clostridia</taxon>
        <taxon>Eubacteriales</taxon>
        <taxon>Clostridiaceae</taxon>
        <taxon>Clostridium</taxon>
    </lineage>
</organism>
<dbReference type="SUPFAM" id="SSF53756">
    <property type="entry name" value="UDP-Glycosyltransferase/glycogen phosphorylase"/>
    <property type="match status" value="1"/>
</dbReference>
<dbReference type="GO" id="GO:0016757">
    <property type="term" value="F:glycosyltransferase activity"/>
    <property type="evidence" value="ECO:0007669"/>
    <property type="project" value="UniProtKB-KW"/>
</dbReference>
<evidence type="ECO:0000313" key="3">
    <source>
        <dbReference type="EMBL" id="OOM13516.1"/>
    </source>
</evidence>
<dbReference type="Proteomes" id="UP000191154">
    <property type="component" value="Unassembled WGS sequence"/>
</dbReference>
<dbReference type="Gene3D" id="3.40.50.2000">
    <property type="entry name" value="Glycogen Phosphorylase B"/>
    <property type="match status" value="2"/>
</dbReference>
<dbReference type="PANTHER" id="PTHR45947">
    <property type="entry name" value="SULFOQUINOVOSYL TRANSFERASE SQD2"/>
    <property type="match status" value="1"/>
</dbReference>
<dbReference type="InterPro" id="IPR028098">
    <property type="entry name" value="Glyco_trans_4-like_N"/>
</dbReference>